<keyword evidence="3" id="KW-1185">Reference proteome</keyword>
<dbReference type="OrthoDB" id="5871750at2759"/>
<proteinExistence type="predicted"/>
<dbReference type="EMBL" id="CANHGI010000005">
    <property type="protein sequence ID" value="CAI5452484.1"/>
    <property type="molecule type" value="Genomic_DNA"/>
</dbReference>
<sequence length="143" mass="16062">MASFIFVELFILAALLCRVTLARGRYEFIEEADLPAFYSMRSAQMAQKAQLSPAQLIQADYNPYLPYHFYTPEAASPAIPAPNPYQPMALYYRPTHQQAPPQPAQQFAATRASPVQYHPLAYFHGNPAQMVPNSSTPLKKKTV</sequence>
<name>A0A9P1N7C9_9PELO</name>
<comment type="caution">
    <text evidence="2">The sequence shown here is derived from an EMBL/GenBank/DDBJ whole genome shotgun (WGS) entry which is preliminary data.</text>
</comment>
<dbReference type="Proteomes" id="UP001152747">
    <property type="component" value="Unassembled WGS sequence"/>
</dbReference>
<dbReference type="AlphaFoldDB" id="A0A9P1N7C9"/>
<evidence type="ECO:0000256" key="1">
    <source>
        <dbReference type="SAM" id="SignalP"/>
    </source>
</evidence>
<evidence type="ECO:0000313" key="2">
    <source>
        <dbReference type="EMBL" id="CAI5452484.1"/>
    </source>
</evidence>
<accession>A0A9P1N7C9</accession>
<feature type="chain" id="PRO_5040440136" evidence="1">
    <location>
        <begin position="25"/>
        <end position="143"/>
    </location>
</feature>
<reference evidence="2" key="1">
    <citation type="submission" date="2022-11" db="EMBL/GenBank/DDBJ databases">
        <authorList>
            <person name="Kikuchi T."/>
        </authorList>
    </citation>
    <scope>NUCLEOTIDE SEQUENCE</scope>
    <source>
        <strain evidence="2">PS1010</strain>
    </source>
</reference>
<feature type="signal peptide" evidence="1">
    <location>
        <begin position="1"/>
        <end position="24"/>
    </location>
</feature>
<evidence type="ECO:0000313" key="3">
    <source>
        <dbReference type="Proteomes" id="UP001152747"/>
    </source>
</evidence>
<protein>
    <submittedName>
        <fullName evidence="2">Uncharacterized protein</fullName>
    </submittedName>
</protein>
<gene>
    <name evidence="2" type="ORF">CAMP_LOCUS15121</name>
</gene>
<organism evidence="2 3">
    <name type="scientific">Caenorhabditis angaria</name>
    <dbReference type="NCBI Taxonomy" id="860376"/>
    <lineage>
        <taxon>Eukaryota</taxon>
        <taxon>Metazoa</taxon>
        <taxon>Ecdysozoa</taxon>
        <taxon>Nematoda</taxon>
        <taxon>Chromadorea</taxon>
        <taxon>Rhabditida</taxon>
        <taxon>Rhabditina</taxon>
        <taxon>Rhabditomorpha</taxon>
        <taxon>Rhabditoidea</taxon>
        <taxon>Rhabditidae</taxon>
        <taxon>Peloderinae</taxon>
        <taxon>Caenorhabditis</taxon>
    </lineage>
</organism>
<keyword evidence="1" id="KW-0732">Signal</keyword>